<organism evidence="2 3">
    <name type="scientific">Acinetobacter bereziniae</name>
    <name type="common">Acinetobacter genomosp. 10</name>
    <dbReference type="NCBI Taxonomy" id="106648"/>
    <lineage>
        <taxon>Bacteria</taxon>
        <taxon>Pseudomonadati</taxon>
        <taxon>Pseudomonadota</taxon>
        <taxon>Gammaproteobacteria</taxon>
        <taxon>Moraxellales</taxon>
        <taxon>Moraxellaceae</taxon>
        <taxon>Acinetobacter</taxon>
    </lineage>
</organism>
<gene>
    <name evidence="2" type="ORF">GAK29_01732</name>
</gene>
<name>A0A833PG80_ACIBZ</name>
<dbReference type="AlphaFoldDB" id="A0A833PG80"/>
<dbReference type="EMBL" id="WNDP01000034">
    <property type="protein sequence ID" value="KAF1025762.1"/>
    <property type="molecule type" value="Genomic_DNA"/>
</dbReference>
<keyword evidence="1" id="KW-0732">Signal</keyword>
<dbReference type="Proteomes" id="UP000490535">
    <property type="component" value="Unassembled WGS sequence"/>
</dbReference>
<evidence type="ECO:0000313" key="2">
    <source>
        <dbReference type="EMBL" id="KAF1025762.1"/>
    </source>
</evidence>
<evidence type="ECO:0000313" key="3">
    <source>
        <dbReference type="Proteomes" id="UP000490535"/>
    </source>
</evidence>
<evidence type="ECO:0000256" key="1">
    <source>
        <dbReference type="SAM" id="SignalP"/>
    </source>
</evidence>
<feature type="chain" id="PRO_5032845720" evidence="1">
    <location>
        <begin position="24"/>
        <end position="211"/>
    </location>
</feature>
<proteinExistence type="predicted"/>
<protein>
    <submittedName>
        <fullName evidence="2">Uncharacterized protein</fullName>
    </submittedName>
</protein>
<accession>A0A833PG80</accession>
<reference evidence="3" key="1">
    <citation type="journal article" date="2020" name="MBio">
        <title>Horizontal gene transfer to a defensive symbiont with a reduced genome amongst a multipartite beetle microbiome.</title>
        <authorList>
            <person name="Waterworth S.C."/>
            <person name="Florez L.V."/>
            <person name="Rees E.R."/>
            <person name="Hertweck C."/>
            <person name="Kaltenpoth M."/>
            <person name="Kwan J.C."/>
        </authorList>
    </citation>
    <scope>NUCLEOTIDE SEQUENCE [LARGE SCALE GENOMIC DNA]</scope>
</reference>
<comment type="caution">
    <text evidence="2">The sequence shown here is derived from an EMBL/GenBank/DDBJ whole genome shotgun (WGS) entry which is preliminary data.</text>
</comment>
<feature type="signal peptide" evidence="1">
    <location>
        <begin position="1"/>
        <end position="23"/>
    </location>
</feature>
<sequence length="211" mass="24399">MKIKLFSSFLLVCGLVSVSQLYAKPFQQLTVQTKLFHECTQDDSEIFTTQRYQLRLAKVELKSYSCQSKKQSREQYYSAYGLQFNDKKSVYFVDQMIDAIGYVGVKAEKIDSDTVYFDGMYERGGDLILVWVEDLQRIHHLKVHYMASDEGGVKLYTRNNQIYIQKVDLKELDDDKPIYKNVGKPIILKKIPNKGLEFSGGNLKLFQTTAD</sequence>